<accession>A0A1E3GNM2</accession>
<feature type="chain" id="PRO_5009128584" evidence="1">
    <location>
        <begin position="25"/>
        <end position="330"/>
    </location>
</feature>
<dbReference type="RefSeq" id="WP_069296947.1">
    <property type="nucleotide sequence ID" value="NZ_MCRI01000047.1"/>
</dbReference>
<evidence type="ECO:0000256" key="1">
    <source>
        <dbReference type="SAM" id="SignalP"/>
    </source>
</evidence>
<evidence type="ECO:0000313" key="3">
    <source>
        <dbReference type="Proteomes" id="UP000094379"/>
    </source>
</evidence>
<gene>
    <name evidence="2" type="ORF">A9E74_02579</name>
</gene>
<dbReference type="EMBL" id="MCRI01000047">
    <property type="protein sequence ID" value="ODN65653.1"/>
    <property type="molecule type" value="Genomic_DNA"/>
</dbReference>
<dbReference type="AlphaFoldDB" id="A0A1E3GNM2"/>
<proteinExistence type="predicted"/>
<evidence type="ECO:0000313" key="2">
    <source>
        <dbReference type="EMBL" id="ODN65653.1"/>
    </source>
</evidence>
<name>A0A1E3GNM2_9GAMM</name>
<keyword evidence="1" id="KW-0732">Signal</keyword>
<comment type="caution">
    <text evidence="2">The sequence shown here is derived from an EMBL/GenBank/DDBJ whole genome shotgun (WGS) entry which is preliminary data.</text>
</comment>
<dbReference type="Proteomes" id="UP000094379">
    <property type="component" value="Unassembled WGS sequence"/>
</dbReference>
<organism evidence="2 3">
    <name type="scientific">Methylophaga muralis</name>
    <dbReference type="NCBI Taxonomy" id="291169"/>
    <lineage>
        <taxon>Bacteria</taxon>
        <taxon>Pseudomonadati</taxon>
        <taxon>Pseudomonadota</taxon>
        <taxon>Gammaproteobacteria</taxon>
        <taxon>Thiotrichales</taxon>
        <taxon>Piscirickettsiaceae</taxon>
        <taxon>Methylophaga</taxon>
    </lineage>
</organism>
<reference evidence="2 3" key="1">
    <citation type="submission" date="2016-07" db="EMBL/GenBank/DDBJ databases">
        <title>Draft Genome Sequence of Methylophaga muralis Bur 1.</title>
        <authorList>
            <person name="Vasilenko O.V."/>
            <person name="Doronina N.V."/>
            <person name="Shmareva M.N."/>
            <person name="Tarlachkov S.V."/>
            <person name="Mustakhimov I."/>
            <person name="Trotsenko Y.A."/>
        </authorList>
    </citation>
    <scope>NUCLEOTIDE SEQUENCE [LARGE SCALE GENOMIC DNA]</scope>
    <source>
        <strain evidence="2 3">Bur 1</strain>
    </source>
</reference>
<feature type="signal peptide" evidence="1">
    <location>
        <begin position="1"/>
        <end position="24"/>
    </location>
</feature>
<sequence>MFKVKKIIYIPIAILLIGLGGAHAVANNQANQAAQELVDELVSKINENGGQVEVGEVEANPYNKNISVKDVLVTDDSGRQHQIGLLTLSEIELNERQDFIYAMNISTKDALFTVTGGDGTAEQEQSLADTLKSLGINNDKIGHDQQLAYRYKPAERQLSLNLQNKFYNPELTKRAAAELFSMNLHTDFSQVPDLESQMQRLRDDADMTTASAEWMQTGLIKATVDFEDLGAWQPLIEDGAKKAGVTPAVFKEQLKQQLLQQFSAMPAVSANLKSQLTDASTRFIDSDSPQVALDINSKNPQGTGIMLALMSIMMSPNALESFFDIQVKAD</sequence>
<keyword evidence="3" id="KW-1185">Reference proteome</keyword>
<protein>
    <submittedName>
        <fullName evidence="2">Uncharacterized protein</fullName>
    </submittedName>
</protein>